<dbReference type="SUPFAM" id="SSF56349">
    <property type="entry name" value="DNA breaking-rejoining enzymes"/>
    <property type="match status" value="1"/>
</dbReference>
<evidence type="ECO:0000256" key="2">
    <source>
        <dbReference type="ARBA" id="ARBA00022908"/>
    </source>
</evidence>
<feature type="domain" description="Tyr recombinase" evidence="4">
    <location>
        <begin position="200"/>
        <end position="443"/>
    </location>
</feature>
<name>A0ABP2IEI4_AERVM</name>
<evidence type="ECO:0000256" key="3">
    <source>
        <dbReference type="ARBA" id="ARBA00023172"/>
    </source>
</evidence>
<dbReference type="InterPro" id="IPR050090">
    <property type="entry name" value="Tyrosine_recombinase_XerCD"/>
</dbReference>
<dbReference type="Proteomes" id="UP000003764">
    <property type="component" value="Unassembled WGS sequence"/>
</dbReference>
<keyword evidence="2" id="KW-0229">DNA integration</keyword>
<dbReference type="CDD" id="cd00397">
    <property type="entry name" value="DNA_BRE_C"/>
    <property type="match status" value="1"/>
</dbReference>
<dbReference type="EMBL" id="ADNT01000027">
    <property type="protein sequence ID" value="EFG50333.1"/>
    <property type="molecule type" value="Genomic_DNA"/>
</dbReference>
<proteinExistence type="predicted"/>
<organism evidence="5 6">
    <name type="scientific">Aerococcus viridans (strain ATCC 11563 / DSM 20340 / CCUG 4311 / JCM 20461 / NBRC 12219 / NCTC 8251 / M1)</name>
    <dbReference type="NCBI Taxonomy" id="655812"/>
    <lineage>
        <taxon>Bacteria</taxon>
        <taxon>Bacillati</taxon>
        <taxon>Bacillota</taxon>
        <taxon>Bacilli</taxon>
        <taxon>Lactobacillales</taxon>
        <taxon>Aerococcaceae</taxon>
        <taxon>Aerococcus</taxon>
    </lineage>
</organism>
<dbReference type="PANTHER" id="PTHR30349:SF77">
    <property type="entry name" value="TYROSINE RECOMBINASE XERC"/>
    <property type="match status" value="1"/>
</dbReference>
<dbReference type="PROSITE" id="PS51898">
    <property type="entry name" value="TYR_RECOMBINASE"/>
    <property type="match status" value="1"/>
</dbReference>
<reference evidence="5 6" key="1">
    <citation type="submission" date="2010-04" db="EMBL/GenBank/DDBJ databases">
        <authorList>
            <person name="Muzny D."/>
            <person name="Qin X."/>
            <person name="Deng J."/>
            <person name="Jiang H."/>
            <person name="Liu Y."/>
            <person name="Qu J."/>
            <person name="Song X.-Z."/>
            <person name="Zhang L."/>
            <person name="Thornton R."/>
            <person name="Coyle M."/>
            <person name="Francisco L."/>
            <person name="Jackson L."/>
            <person name="Javaid M."/>
            <person name="Korchina V."/>
            <person name="Kovar C."/>
            <person name="Mata R."/>
            <person name="Mathew T."/>
            <person name="Ngo R."/>
            <person name="Nguyen L."/>
            <person name="Nguyen N."/>
            <person name="Okwuonu G."/>
            <person name="Ongeri F."/>
            <person name="Pham C."/>
            <person name="Simmons D."/>
            <person name="Wilczek-Boney K."/>
            <person name="Hale W."/>
            <person name="Jakkamsetti A."/>
            <person name="Pham P."/>
            <person name="Ruth R."/>
            <person name="San Lucas F."/>
            <person name="Warren J."/>
            <person name="Zhang J."/>
            <person name="Zhao Z."/>
            <person name="Zhou C."/>
            <person name="Zhu D."/>
            <person name="Lee S."/>
            <person name="Bess C."/>
            <person name="Blankenburg K."/>
            <person name="Forbes L."/>
            <person name="Fu Q."/>
            <person name="Gubbala S."/>
            <person name="Hirani K."/>
            <person name="Jayaseelan J.C."/>
            <person name="Lara F."/>
            <person name="Munidasa M."/>
            <person name="Palculict T."/>
            <person name="Patil S."/>
            <person name="Pu L.-L."/>
            <person name="Saada N."/>
            <person name="Tang L."/>
            <person name="Weissenberger G."/>
            <person name="Zhu Y."/>
            <person name="Hemphill L."/>
            <person name="Shang Y."/>
            <person name="Youmans B."/>
            <person name="Ayvaz T."/>
            <person name="Ross M."/>
            <person name="Santibanez J."/>
            <person name="Aqrawi P."/>
            <person name="Gross S."/>
            <person name="Joshi V."/>
            <person name="Fowler G."/>
            <person name="Nazareth L."/>
            <person name="Reid J."/>
            <person name="Worley K."/>
            <person name="Petrosino J."/>
            <person name="Highlander S."/>
            <person name="Gibbs R."/>
            <person name="Gibbs R."/>
        </authorList>
    </citation>
    <scope>NUCLEOTIDE SEQUENCE [LARGE SCALE GENOMIC DNA]</scope>
    <source>
        <strain evidence="5 6">ATCC 11563</strain>
    </source>
</reference>
<protein>
    <submittedName>
        <fullName evidence="5">Site-specific recombinase, phage integrase family</fullName>
    </submittedName>
</protein>
<dbReference type="InterPro" id="IPR011010">
    <property type="entry name" value="DNA_brk_join_enz"/>
</dbReference>
<dbReference type="InterPro" id="IPR013762">
    <property type="entry name" value="Integrase-like_cat_sf"/>
</dbReference>
<dbReference type="InterPro" id="IPR002104">
    <property type="entry name" value="Integrase_catalytic"/>
</dbReference>
<evidence type="ECO:0000256" key="1">
    <source>
        <dbReference type="ARBA" id="ARBA00004496"/>
    </source>
</evidence>
<evidence type="ECO:0000313" key="6">
    <source>
        <dbReference type="Proteomes" id="UP000003764"/>
    </source>
</evidence>
<dbReference type="Gene3D" id="1.10.443.10">
    <property type="entry name" value="Intergrase catalytic core"/>
    <property type="match status" value="1"/>
</dbReference>
<accession>A0ABP2IEI4</accession>
<keyword evidence="3" id="KW-0233">DNA recombination</keyword>
<keyword evidence="6" id="KW-1185">Reference proteome</keyword>
<dbReference type="RefSeq" id="WP_003141396.1">
    <property type="nucleotide sequence ID" value="NZ_ADNT01000027.1"/>
</dbReference>
<comment type="caution">
    <text evidence="5">The sequence shown here is derived from an EMBL/GenBank/DDBJ whole genome shotgun (WGS) entry which is preliminary data.</text>
</comment>
<evidence type="ECO:0000259" key="4">
    <source>
        <dbReference type="PROSITE" id="PS51898"/>
    </source>
</evidence>
<evidence type="ECO:0000313" key="5">
    <source>
        <dbReference type="EMBL" id="EFG50333.1"/>
    </source>
</evidence>
<dbReference type="GeneID" id="32029447"/>
<sequence length="463" mass="54303">MELVALDILGKDPYMIIITETIINRQIGYQMLNDETNENTLISYTSHNVNLDGQTYLIMYNKDMEIIPDAFNFLNFHLSDKSYNTRHKSALALKLLHSYEEIFGKMLQELDKNELRNLKLFIKGMSISGRELRLESDTIRSNATTNSYLGIYRQYLSYLGEENAWLSEKTSNSFYYNTPGEPSYSMESYKANEKTGKSGELKRYISVEEFKRIIKTIRSNYTLREELIVRLMYESGLRIGEVLGLAFEDLTVIEEKENIIPVGFIRNRYTDKPFQLAKTCLSINNKEQYKQREYITKGLGFQTFVVPSDLFDSIDIYINNSHNIAKEKYEANYNFDNRADSVTEEFDDEANYYIFINSYGRPLSQASWNKILRDILQKSNISIDKGSRKNNLNHKFRHGFAMFNVQYLKCSELELMNRMRHSSIDSITSYFNPTLQDQLQIKTEYVDSLYKEFEELHLGGNWY</sequence>
<comment type="subcellular location">
    <subcellularLocation>
        <location evidence="1">Cytoplasm</location>
    </subcellularLocation>
</comment>
<gene>
    <name evidence="5" type="ORF">HMPREF0061_0318</name>
</gene>
<dbReference type="PANTHER" id="PTHR30349">
    <property type="entry name" value="PHAGE INTEGRASE-RELATED"/>
    <property type="match status" value="1"/>
</dbReference>
<dbReference type="Pfam" id="PF00589">
    <property type="entry name" value="Phage_integrase"/>
    <property type="match status" value="1"/>
</dbReference>